<dbReference type="Proteomes" id="UP000009046">
    <property type="component" value="Unassembled WGS sequence"/>
</dbReference>
<keyword evidence="1 5" id="KW-0963">Cytoplasm</keyword>
<dbReference type="EnsemblMetazoa" id="PHUM564460-RA">
    <property type="protein sequence ID" value="PHUM564460-PA"/>
    <property type="gene ID" value="PHUM564460"/>
</dbReference>
<protein>
    <recommendedName>
        <fullName evidence="5">Queuine tRNA-ribosyltransferase accessory subunit 2</fullName>
    </recommendedName>
    <alternativeName>
        <fullName evidence="5">Queuine tRNA-ribosyltransferase domain-containing protein 1</fullName>
    </alternativeName>
</protein>
<sequence length="422" mass="48686">MKFSFKFIDVSARMGCISDIQRLPEFKMETPHALLYTKSGTVPHLTPDIIENITSENLGLHIPISHIINIRDRIKLSNDKIAKFIGMNEFLTYCSIINPGEKRKEGYHEKEKISFWTRFGRKCYSAAEYMEIIEDLKPDMFLMLADGDTDINSFKKRNVKSYQNTALFFDKCLEYYKQSEILKESYMLAAVEGGFDLKLREECSKIIGTGPIFGVVIDGLHDCSEHVANMKFSDIKPALDAKKLRIIHGCWNPSTVLDLIDYGFDLFDSSYPYFITEQKRALIFPNKSEIFSFSYTNGCYGVNKMHEINGKTIKTNSNQELIPPSKKKKLTIVPKYYISISDSCYADDFSPLLQNCNCLTCKNHTRAYIHHLVNVKELLGLTLLKIHNIHHYFEFLSTIRKSMLNGKFNELKKDFQAWAHNT</sequence>
<feature type="binding site" evidence="5">
    <location>
        <position position="361"/>
    </location>
    <ligand>
        <name>Zn(2+)</name>
        <dbReference type="ChEBI" id="CHEBI:29105"/>
    </ligand>
</feature>
<keyword evidence="3 5" id="KW-0479">Metal-binding</keyword>
<evidence type="ECO:0000313" key="8">
    <source>
        <dbReference type="EnsemblMetazoa" id="PHUM564460-PA"/>
    </source>
</evidence>
<dbReference type="PANTHER" id="PTHR46064:SF1">
    <property type="entry name" value="QUEUINE TRNA-RIBOSYLTRANSFERASE ACCESSORY SUBUNIT 2"/>
    <property type="match status" value="1"/>
</dbReference>
<dbReference type="InterPro" id="IPR002616">
    <property type="entry name" value="tRNA_ribo_trans-like"/>
</dbReference>
<evidence type="ECO:0000256" key="3">
    <source>
        <dbReference type="ARBA" id="ARBA00022723"/>
    </source>
</evidence>
<dbReference type="EMBL" id="DS235862">
    <property type="protein sequence ID" value="EEB19260.1"/>
    <property type="molecule type" value="Genomic_DNA"/>
</dbReference>
<keyword evidence="4 5" id="KW-0862">Zinc</keyword>
<evidence type="ECO:0000313" key="7">
    <source>
        <dbReference type="EMBL" id="EEB19260.1"/>
    </source>
</evidence>
<dbReference type="PANTHER" id="PTHR46064">
    <property type="entry name" value="QUEUINE TRNA-RIBOSYLTRANSFERASE ACCESSORY SUBUNIT 2"/>
    <property type="match status" value="1"/>
</dbReference>
<comment type="subunit">
    <text evidence="5">Heterodimer of a catalytic subunit and an accessory subunit.</text>
</comment>
<dbReference type="eggNOG" id="KOG3909">
    <property type="taxonomic scope" value="Eukaryota"/>
</dbReference>
<dbReference type="FunCoup" id="E0W0V4">
    <property type="interactions" value="1385"/>
</dbReference>
<accession>E0W0V4</accession>
<dbReference type="InterPro" id="IPR036511">
    <property type="entry name" value="TGT-like_sf"/>
</dbReference>
<dbReference type="CTD" id="8234779"/>
<keyword evidence="7" id="KW-0808">Transferase</keyword>
<dbReference type="InParanoid" id="E0W0V4"/>
<proteinExistence type="inferred from homology"/>
<keyword evidence="7" id="KW-0328">Glycosyltransferase</keyword>
<dbReference type="Pfam" id="PF01702">
    <property type="entry name" value="TGT"/>
    <property type="match status" value="1"/>
</dbReference>
<evidence type="ECO:0000256" key="4">
    <source>
        <dbReference type="ARBA" id="ARBA00022833"/>
    </source>
</evidence>
<evidence type="ECO:0000256" key="5">
    <source>
        <dbReference type="HAMAP-Rule" id="MF_03043"/>
    </source>
</evidence>
<dbReference type="EMBL" id="AAZO01006860">
    <property type="status" value="NOT_ANNOTATED_CDS"/>
    <property type="molecule type" value="Genomic_DNA"/>
</dbReference>
<reference evidence="8" key="3">
    <citation type="submission" date="2020-05" db="UniProtKB">
        <authorList>
            <consortium name="EnsemblMetazoa"/>
        </authorList>
    </citation>
    <scope>IDENTIFICATION</scope>
    <source>
        <strain evidence="8">USDA</strain>
    </source>
</reference>
<dbReference type="GO" id="GO:0006400">
    <property type="term" value="P:tRNA modification"/>
    <property type="evidence" value="ECO:0007669"/>
    <property type="project" value="InterPro"/>
</dbReference>
<comment type="cofactor">
    <cofactor evidence="5">
        <name>Zn(2+)</name>
        <dbReference type="ChEBI" id="CHEBI:29105"/>
    </cofactor>
    <text evidence="5">Binds 1 zinc ion per subunit.</text>
</comment>
<evidence type="ECO:0000256" key="1">
    <source>
        <dbReference type="ARBA" id="ARBA00022490"/>
    </source>
</evidence>
<dbReference type="OMA" id="MAGSRMK"/>
<dbReference type="GO" id="GO:0008479">
    <property type="term" value="F:tRNA-guanosine(34) queuine transglycosylase activity"/>
    <property type="evidence" value="ECO:0007669"/>
    <property type="project" value="UniProtKB-UniRule"/>
</dbReference>
<dbReference type="KEGG" id="phu:Phum_PHUM564460"/>
<organism>
    <name type="scientific">Pediculus humanus subsp. corporis</name>
    <name type="common">Body louse</name>
    <dbReference type="NCBI Taxonomy" id="121224"/>
    <lineage>
        <taxon>Eukaryota</taxon>
        <taxon>Metazoa</taxon>
        <taxon>Ecdysozoa</taxon>
        <taxon>Arthropoda</taxon>
        <taxon>Hexapoda</taxon>
        <taxon>Insecta</taxon>
        <taxon>Pterygota</taxon>
        <taxon>Neoptera</taxon>
        <taxon>Paraneoptera</taxon>
        <taxon>Psocodea</taxon>
        <taxon>Troctomorpha</taxon>
        <taxon>Phthiraptera</taxon>
        <taxon>Anoplura</taxon>
        <taxon>Pediculidae</taxon>
        <taxon>Pediculus</taxon>
    </lineage>
</organism>
<dbReference type="RefSeq" id="XP_002431998.1">
    <property type="nucleotide sequence ID" value="XM_002431953.1"/>
</dbReference>
<comment type="function">
    <text evidence="5">Non-catalytic subunit of the queuine tRNA-ribosyltransferase (TGT) that catalyzes the base-exchange of a guanine (G) residue with queuine (Q) at position 34 (anticodon wobble position) in tRNAs with GU(N) anticodons (tRNA-Asp, -Asn, -His and -Tyr), resulting in the hypermodified nucleoside queuosine (7-(((4,5-cis-dihydroxy-2-cyclopenten-1-yl)amino)methyl)-7-deazaguanosine).</text>
</comment>
<dbReference type="AlphaFoldDB" id="E0W0V4"/>
<dbReference type="GO" id="GO:0046872">
    <property type="term" value="F:metal ion binding"/>
    <property type="evidence" value="ECO:0007669"/>
    <property type="project" value="UniProtKB-KW"/>
</dbReference>
<dbReference type="HAMAP" id="MF_03043">
    <property type="entry name" value="QTRT2"/>
    <property type="match status" value="1"/>
</dbReference>
<feature type="domain" description="tRNA-guanine(15) transglycosylase-like" evidence="6">
    <location>
        <begin position="12"/>
        <end position="416"/>
    </location>
</feature>
<evidence type="ECO:0000259" key="6">
    <source>
        <dbReference type="Pfam" id="PF01702"/>
    </source>
</evidence>
<dbReference type="InterPro" id="IPR050852">
    <property type="entry name" value="Queuine_tRNA-ribosyltrfase"/>
</dbReference>
<comment type="subcellular location">
    <subcellularLocation>
        <location evidence="5">Cytoplasm</location>
    </subcellularLocation>
</comment>
<dbReference type="Gene3D" id="3.20.20.105">
    <property type="entry name" value="Queuine tRNA-ribosyltransferase-like"/>
    <property type="match status" value="1"/>
</dbReference>
<comment type="similarity">
    <text evidence="5">Belongs to the queuine tRNA-ribosyltransferase family. QTRT2 subfamily.</text>
</comment>
<dbReference type="HOGENOM" id="CLU_037350_0_0_1"/>
<feature type="binding site" evidence="5">
    <location>
        <position position="387"/>
    </location>
    <ligand>
        <name>Zn(2+)</name>
        <dbReference type="ChEBI" id="CHEBI:29105"/>
    </ligand>
</feature>
<evidence type="ECO:0000313" key="9">
    <source>
        <dbReference type="Proteomes" id="UP000009046"/>
    </source>
</evidence>
<dbReference type="SUPFAM" id="SSF51713">
    <property type="entry name" value="tRNA-guanine transglycosylase"/>
    <property type="match status" value="1"/>
</dbReference>
<dbReference type="OrthoDB" id="27601at2759"/>
<name>E0W0V4_PEDHC</name>
<gene>
    <name evidence="8" type="primary">8234779</name>
    <name evidence="7" type="ORF">Phum_PHUM564460</name>
</gene>
<evidence type="ECO:0000256" key="2">
    <source>
        <dbReference type="ARBA" id="ARBA00022694"/>
    </source>
</evidence>
<dbReference type="GeneID" id="8234779"/>
<reference evidence="7" key="2">
    <citation type="submission" date="2007-04" db="EMBL/GenBank/DDBJ databases">
        <title>The genome of the human body louse.</title>
        <authorList>
            <consortium name="The Human Body Louse Genome Consortium"/>
            <person name="Kirkness E."/>
            <person name="Walenz B."/>
            <person name="Hass B."/>
            <person name="Bruggner R."/>
            <person name="Strausberg R."/>
        </authorList>
    </citation>
    <scope>NUCLEOTIDE SEQUENCE</scope>
    <source>
        <strain evidence="7">USDA</strain>
    </source>
</reference>
<keyword evidence="9" id="KW-1185">Reference proteome</keyword>
<keyword evidence="2 5" id="KW-0819">tRNA processing</keyword>
<dbReference type="STRING" id="121224.E0W0V4"/>
<feature type="binding site" evidence="5">
    <location>
        <position position="356"/>
    </location>
    <ligand>
        <name>Zn(2+)</name>
        <dbReference type="ChEBI" id="CHEBI:29105"/>
    </ligand>
</feature>
<feature type="binding site" evidence="5">
    <location>
        <position position="358"/>
    </location>
    <ligand>
        <name>Zn(2+)</name>
        <dbReference type="ChEBI" id="CHEBI:29105"/>
    </ligand>
</feature>
<dbReference type="GO" id="GO:0005737">
    <property type="term" value="C:cytoplasm"/>
    <property type="evidence" value="ECO:0007669"/>
    <property type="project" value="UniProtKB-SubCell"/>
</dbReference>
<dbReference type="InterPro" id="IPR028592">
    <property type="entry name" value="QTRTD1"/>
</dbReference>
<dbReference type="VEuPathDB" id="VectorBase:PHUM564460"/>
<dbReference type="NCBIfam" id="TIGR00449">
    <property type="entry name" value="tgt_general"/>
    <property type="match status" value="1"/>
</dbReference>
<reference evidence="7" key="1">
    <citation type="submission" date="2007-04" db="EMBL/GenBank/DDBJ databases">
        <title>Annotation of Pediculus humanus corporis strain USDA.</title>
        <authorList>
            <person name="Kirkness E."/>
            <person name="Hannick L."/>
            <person name="Hass B."/>
            <person name="Bruggner R."/>
            <person name="Lawson D."/>
            <person name="Bidwell S."/>
            <person name="Joardar V."/>
            <person name="Caler E."/>
            <person name="Walenz B."/>
            <person name="Inman J."/>
            <person name="Schobel S."/>
            <person name="Galinsky K."/>
            <person name="Amedeo P."/>
            <person name="Strausberg R."/>
        </authorList>
    </citation>
    <scope>NUCLEOTIDE SEQUENCE</scope>
    <source>
        <strain evidence="7">USDA</strain>
    </source>
</reference>